<dbReference type="Gene3D" id="3.40.50.1820">
    <property type="entry name" value="alpha/beta hydrolase"/>
    <property type="match status" value="1"/>
</dbReference>
<organism evidence="2 3">
    <name type="scientific">Ruminiclostridium herbifermentans</name>
    <dbReference type="NCBI Taxonomy" id="2488810"/>
    <lineage>
        <taxon>Bacteria</taxon>
        <taxon>Bacillati</taxon>
        <taxon>Bacillota</taxon>
        <taxon>Clostridia</taxon>
        <taxon>Eubacteriales</taxon>
        <taxon>Oscillospiraceae</taxon>
        <taxon>Ruminiclostridium</taxon>
    </lineage>
</organism>
<dbReference type="GO" id="GO:0016020">
    <property type="term" value="C:membrane"/>
    <property type="evidence" value="ECO:0007669"/>
    <property type="project" value="TreeGrafter"/>
</dbReference>
<dbReference type="Pfam" id="PF00561">
    <property type="entry name" value="Abhydrolase_1"/>
    <property type="match status" value="1"/>
</dbReference>
<proteinExistence type="predicted"/>
<dbReference type="SUPFAM" id="SSF53474">
    <property type="entry name" value="alpha/beta-Hydrolases"/>
    <property type="match status" value="1"/>
</dbReference>
<dbReference type="GO" id="GO:0016787">
    <property type="term" value="F:hydrolase activity"/>
    <property type="evidence" value="ECO:0007669"/>
    <property type="project" value="UniProtKB-KW"/>
</dbReference>
<dbReference type="OrthoDB" id="9775557at2"/>
<feature type="domain" description="AB hydrolase-1" evidence="1">
    <location>
        <begin position="22"/>
        <end position="146"/>
    </location>
</feature>
<dbReference type="RefSeq" id="WP_137698403.1">
    <property type="nucleotide sequence ID" value="NZ_CP061336.1"/>
</dbReference>
<keyword evidence="2" id="KW-0378">Hydrolase</keyword>
<keyword evidence="3" id="KW-1185">Reference proteome</keyword>
<dbReference type="PANTHER" id="PTHR43798:SF33">
    <property type="entry name" value="HYDROLASE, PUTATIVE (AFU_ORTHOLOGUE AFUA_2G14860)-RELATED"/>
    <property type="match status" value="1"/>
</dbReference>
<dbReference type="EMBL" id="CP061336">
    <property type="protein sequence ID" value="QNU67868.1"/>
    <property type="molecule type" value="Genomic_DNA"/>
</dbReference>
<dbReference type="PRINTS" id="PR00412">
    <property type="entry name" value="EPOXHYDRLASE"/>
</dbReference>
<evidence type="ECO:0000313" key="3">
    <source>
        <dbReference type="Proteomes" id="UP000306409"/>
    </source>
</evidence>
<accession>A0A4U7JCX9</accession>
<protein>
    <submittedName>
        <fullName evidence="2">Alpha/beta hydrolase</fullName>
    </submittedName>
</protein>
<dbReference type="InterPro" id="IPR029058">
    <property type="entry name" value="AB_hydrolase_fold"/>
</dbReference>
<dbReference type="AlphaFoldDB" id="A0A4U7JCX9"/>
<reference evidence="2 3" key="1">
    <citation type="submission" date="2020-09" db="EMBL/GenBank/DDBJ databases">
        <title>Characterization and genome sequencing of Ruminiclostridium sp. nov. MA18.</title>
        <authorList>
            <person name="Rettenmaier R."/>
            <person name="Kowollik M.-L."/>
            <person name="Liebl W."/>
            <person name="Zverlov V."/>
        </authorList>
    </citation>
    <scope>NUCLEOTIDE SEQUENCE [LARGE SCALE GENOMIC DNA]</scope>
    <source>
        <strain evidence="2 3">MA18</strain>
    </source>
</reference>
<name>A0A4U7JCX9_9FIRM</name>
<sequence>MFSNSCGYNLYYEISGNNKGEWLLLLHGIAGSTRCWKYQINDLNAHFKILNIDLAGHGNSGTLGTARYSGEIIANHIRILLDELNIDKTHILGLSLGTIIQQYFCEMFPERVISNVFTSPICKPNYLSYIMNSFADKIFLKLFSKNTYLDIMAYLMLPGKIHEKSRKFFLSETSKMSNEEFIKWWKVTVKGDHYFYTSNCSIPSLIIVGENDFCFYDDAVALKEKYTNSDFIVIKNAGHVLIFQKPEEFNSIVIDYINKQKNSTKMFIK</sequence>
<dbReference type="PANTHER" id="PTHR43798">
    <property type="entry name" value="MONOACYLGLYCEROL LIPASE"/>
    <property type="match status" value="1"/>
</dbReference>
<dbReference type="InterPro" id="IPR000073">
    <property type="entry name" value="AB_hydrolase_1"/>
</dbReference>
<dbReference type="InterPro" id="IPR050266">
    <property type="entry name" value="AB_hydrolase_sf"/>
</dbReference>
<evidence type="ECO:0000313" key="2">
    <source>
        <dbReference type="EMBL" id="QNU67868.1"/>
    </source>
</evidence>
<dbReference type="InterPro" id="IPR000639">
    <property type="entry name" value="Epox_hydrolase-like"/>
</dbReference>
<evidence type="ECO:0000259" key="1">
    <source>
        <dbReference type="Pfam" id="PF00561"/>
    </source>
</evidence>
<gene>
    <name evidence="2" type="ORF">EHE19_005300</name>
</gene>
<dbReference type="KEGG" id="rher:EHE19_005300"/>
<dbReference type="Proteomes" id="UP000306409">
    <property type="component" value="Chromosome"/>
</dbReference>